<evidence type="ECO:0000313" key="5">
    <source>
        <dbReference type="Proteomes" id="UP000217784"/>
    </source>
</evidence>
<dbReference type="SUPFAM" id="SSF54862">
    <property type="entry name" value="4Fe-4S ferredoxins"/>
    <property type="match status" value="1"/>
</dbReference>
<gene>
    <name evidence="4" type="ORF">ASJ80_11995</name>
</gene>
<dbReference type="NCBIfam" id="NF038196">
    <property type="entry name" value="ferrodoxin_EFR1"/>
    <property type="match status" value="2"/>
</dbReference>
<keyword evidence="1" id="KW-0472">Membrane</keyword>
<dbReference type="AlphaFoldDB" id="A0A2A2H6M2"/>
<dbReference type="Gene3D" id="3.40.50.360">
    <property type="match status" value="1"/>
</dbReference>
<dbReference type="PROSITE" id="PS51379">
    <property type="entry name" value="4FE4S_FER_2"/>
    <property type="match status" value="1"/>
</dbReference>
<dbReference type="Gene3D" id="3.30.70.20">
    <property type="match status" value="1"/>
</dbReference>
<dbReference type="SUPFAM" id="SSF52218">
    <property type="entry name" value="Flavoproteins"/>
    <property type="match status" value="1"/>
</dbReference>
<dbReference type="InterPro" id="IPR047964">
    <property type="entry name" value="EFR1-like"/>
</dbReference>
<dbReference type="EMBL" id="LMVM01000012">
    <property type="protein sequence ID" value="PAV05018.1"/>
    <property type="molecule type" value="Genomic_DNA"/>
</dbReference>
<dbReference type="InterPro" id="IPR008254">
    <property type="entry name" value="Flavodoxin/NO_synth"/>
</dbReference>
<dbReference type="InterPro" id="IPR029039">
    <property type="entry name" value="Flavoprotein-like_sf"/>
</dbReference>
<evidence type="ECO:0008006" key="6">
    <source>
        <dbReference type="Google" id="ProtNLM"/>
    </source>
</evidence>
<reference evidence="4 5" key="1">
    <citation type="journal article" date="2017" name="BMC Genomics">
        <title>Genomic analysis of methanogenic archaea reveals a shift towards energy conservation.</title>
        <authorList>
            <person name="Gilmore S.P."/>
            <person name="Henske J.K."/>
            <person name="Sexton J.A."/>
            <person name="Solomon K.V."/>
            <person name="Seppala S."/>
            <person name="Yoo J.I."/>
            <person name="Huyett L.M."/>
            <person name="Pressman A."/>
            <person name="Cogan J.Z."/>
            <person name="Kivenson V."/>
            <person name="Peng X."/>
            <person name="Tan Y."/>
            <person name="Valentine D.L."/>
            <person name="O'Malley M.A."/>
        </authorList>
    </citation>
    <scope>NUCLEOTIDE SEQUENCE [LARGE SCALE GENOMIC DNA]</scope>
    <source>
        <strain evidence="4 5">M.o.H.</strain>
    </source>
</reference>
<protein>
    <recommendedName>
        <fullName evidence="6">4Fe-4S ferredoxin</fullName>
    </recommendedName>
</protein>
<comment type="caution">
    <text evidence="4">The sequence shown here is derived from an EMBL/GenBank/DDBJ whole genome shotgun (WGS) entry which is preliminary data.</text>
</comment>
<keyword evidence="1" id="KW-0812">Transmembrane</keyword>
<feature type="domain" description="Flavodoxin-like" evidence="2">
    <location>
        <begin position="3"/>
        <end position="141"/>
    </location>
</feature>
<dbReference type="OrthoDB" id="2837at2157"/>
<dbReference type="GO" id="GO:0010181">
    <property type="term" value="F:FMN binding"/>
    <property type="evidence" value="ECO:0007669"/>
    <property type="project" value="InterPro"/>
</dbReference>
<name>A0A2A2H6M2_METBR</name>
<sequence>MNLEIYYFSGTGNSLTVAKDIAEKMGGDLISIPSVMDKKSITTDSDVIGIVFPVYYLGTVNIPLVVQRFVMKLDGISTKYIFAVCTFGGGAGSTLTILDEQLKKRGGQLASGFGVQMPQNAFRKPFENKTKLYSNWKDKKLDFICEHVKAKDGWFDTDGLFIGLVVAIIERMMKVGFLNRSSLRSMKKTARLQEDSDLKLDEVIHFMDRSYSTDENCTGCGTCSKVCQVRNIEIVDNKPVWQHHCENCLACIKWCPQSAIHGYGELPGGYHHPDVNILDMLRESD</sequence>
<organism evidence="4 5">
    <name type="scientific">Methanobacterium bryantii</name>
    <dbReference type="NCBI Taxonomy" id="2161"/>
    <lineage>
        <taxon>Archaea</taxon>
        <taxon>Methanobacteriati</taxon>
        <taxon>Methanobacteriota</taxon>
        <taxon>Methanomada group</taxon>
        <taxon>Methanobacteria</taxon>
        <taxon>Methanobacteriales</taxon>
        <taxon>Methanobacteriaceae</taxon>
        <taxon>Methanobacterium</taxon>
    </lineage>
</organism>
<feature type="transmembrane region" description="Helical" evidence="1">
    <location>
        <begin position="159"/>
        <end position="178"/>
    </location>
</feature>
<feature type="transmembrane region" description="Helical" evidence="1">
    <location>
        <begin position="78"/>
        <end position="98"/>
    </location>
</feature>
<evidence type="ECO:0000256" key="1">
    <source>
        <dbReference type="SAM" id="Phobius"/>
    </source>
</evidence>
<dbReference type="InterPro" id="IPR017896">
    <property type="entry name" value="4Fe4S_Fe-S-bd"/>
</dbReference>
<evidence type="ECO:0000313" key="4">
    <source>
        <dbReference type="EMBL" id="PAV05018.1"/>
    </source>
</evidence>
<dbReference type="Proteomes" id="UP000217784">
    <property type="component" value="Unassembled WGS sequence"/>
</dbReference>
<dbReference type="PROSITE" id="PS50902">
    <property type="entry name" value="FLAVODOXIN_LIKE"/>
    <property type="match status" value="1"/>
</dbReference>
<keyword evidence="5" id="KW-1185">Reference proteome</keyword>
<proteinExistence type="predicted"/>
<feature type="domain" description="4Fe-4S ferredoxin-type" evidence="3">
    <location>
        <begin position="209"/>
        <end position="237"/>
    </location>
</feature>
<accession>A0A2A2H6M2</accession>
<evidence type="ECO:0000259" key="2">
    <source>
        <dbReference type="PROSITE" id="PS50902"/>
    </source>
</evidence>
<dbReference type="RefSeq" id="WP_069584247.1">
    <property type="nucleotide sequence ID" value="NZ_LMVM01000012.1"/>
</dbReference>
<evidence type="ECO:0000259" key="3">
    <source>
        <dbReference type="PROSITE" id="PS51379"/>
    </source>
</evidence>
<feature type="transmembrane region" description="Helical" evidence="1">
    <location>
        <begin position="47"/>
        <end position="66"/>
    </location>
</feature>
<keyword evidence="1" id="KW-1133">Transmembrane helix</keyword>